<accession>A0A6G3WWE2</accession>
<feature type="non-terminal residue" evidence="1">
    <location>
        <position position="110"/>
    </location>
</feature>
<sequence>IDSQSPMFGRLSMRFNNLYAWIDRNSVSREFIFGQDRKKLIKATLTLEPAAVEKIQCDGYEIALTGAWKILGSEKNPGFEQDYSLRIAYDVPVDFETVTSDLGILQDLIT</sequence>
<comment type="caution">
    <text evidence="1">The sequence shown here is derived from an EMBL/GenBank/DDBJ whole genome shotgun (WGS) entry which is preliminary data.</text>
</comment>
<evidence type="ECO:0000313" key="1">
    <source>
        <dbReference type="EMBL" id="NEE09835.1"/>
    </source>
</evidence>
<organism evidence="1">
    <name type="scientific">Streptomyces sp. SID7499</name>
    <dbReference type="NCBI Taxonomy" id="2706086"/>
    <lineage>
        <taxon>Bacteria</taxon>
        <taxon>Bacillati</taxon>
        <taxon>Actinomycetota</taxon>
        <taxon>Actinomycetes</taxon>
        <taxon>Kitasatosporales</taxon>
        <taxon>Streptomycetaceae</taxon>
        <taxon>Streptomyces</taxon>
    </lineage>
</organism>
<protein>
    <submittedName>
        <fullName evidence="1">Uncharacterized protein</fullName>
    </submittedName>
</protein>
<gene>
    <name evidence="1" type="ORF">G3M58_25720</name>
</gene>
<reference evidence="1" key="1">
    <citation type="submission" date="2020-01" db="EMBL/GenBank/DDBJ databases">
        <title>Insect and environment-associated Actinomycetes.</title>
        <authorList>
            <person name="Currrie C."/>
            <person name="Chevrette M."/>
            <person name="Carlson C."/>
            <person name="Stubbendieck R."/>
            <person name="Wendt-Pienkowski E."/>
        </authorList>
    </citation>
    <scope>NUCLEOTIDE SEQUENCE</scope>
    <source>
        <strain evidence="1">SID7499</strain>
    </source>
</reference>
<dbReference type="EMBL" id="JAAGMN010002620">
    <property type="protein sequence ID" value="NEE09835.1"/>
    <property type="molecule type" value="Genomic_DNA"/>
</dbReference>
<proteinExistence type="predicted"/>
<feature type="non-terminal residue" evidence="1">
    <location>
        <position position="1"/>
    </location>
</feature>
<dbReference type="AlphaFoldDB" id="A0A6G3WWE2"/>
<name>A0A6G3WWE2_9ACTN</name>